<accession>X7E3B3</accession>
<organism evidence="2 3">
    <name type="scientific">Roseivivax halodurans JCM 10272</name>
    <dbReference type="NCBI Taxonomy" id="1449350"/>
    <lineage>
        <taxon>Bacteria</taxon>
        <taxon>Pseudomonadati</taxon>
        <taxon>Pseudomonadota</taxon>
        <taxon>Alphaproteobacteria</taxon>
        <taxon>Rhodobacterales</taxon>
        <taxon>Roseobacteraceae</taxon>
        <taxon>Roseivivax</taxon>
    </lineage>
</organism>
<proteinExistence type="predicted"/>
<feature type="chain" id="PRO_5004976940" evidence="1">
    <location>
        <begin position="21"/>
        <end position="177"/>
    </location>
</feature>
<keyword evidence="1" id="KW-0732">Signal</keyword>
<reference evidence="2 3" key="1">
    <citation type="submission" date="2014-01" db="EMBL/GenBank/DDBJ databases">
        <title>Roseivivax halodurans JCM 10272 Genome Sequencing.</title>
        <authorList>
            <person name="Lai Q."/>
            <person name="Li G."/>
            <person name="Shao Z."/>
        </authorList>
    </citation>
    <scope>NUCLEOTIDE SEQUENCE [LARGE SCALE GENOMIC DNA]</scope>
    <source>
        <strain evidence="2 3">JCM 10272</strain>
    </source>
</reference>
<sequence>MLRCLMAVCIFVLSVVPHDAQSQQTTFESTRTNDVAAETRLFAAERLSAVSDQSGSDVDPNSVVILSRGDMSSVTALSRDGSMGYVSVGGGSESFPAGTYQISNQGGELVVSRDRERIDPIDVPQYTPRLMKYFQGNNTDRDGETCPGFSCGCWADPLMAEACFTILVCNYVGVCPP</sequence>
<evidence type="ECO:0000313" key="3">
    <source>
        <dbReference type="Proteomes" id="UP000022447"/>
    </source>
</evidence>
<dbReference type="Proteomes" id="UP000022447">
    <property type="component" value="Unassembled WGS sequence"/>
</dbReference>
<keyword evidence="3" id="KW-1185">Reference proteome</keyword>
<evidence type="ECO:0000256" key="1">
    <source>
        <dbReference type="SAM" id="SignalP"/>
    </source>
</evidence>
<dbReference type="EMBL" id="JALZ01000094">
    <property type="protein sequence ID" value="ETX10402.1"/>
    <property type="molecule type" value="Genomic_DNA"/>
</dbReference>
<dbReference type="RefSeq" id="WP_037267444.1">
    <property type="nucleotide sequence ID" value="NZ_JALZ01000094.1"/>
</dbReference>
<comment type="caution">
    <text evidence="2">The sequence shown here is derived from an EMBL/GenBank/DDBJ whole genome shotgun (WGS) entry which is preliminary data.</text>
</comment>
<protein>
    <submittedName>
        <fullName evidence="2">Uncharacterized protein</fullName>
    </submittedName>
</protein>
<dbReference type="AlphaFoldDB" id="X7E3B3"/>
<feature type="signal peptide" evidence="1">
    <location>
        <begin position="1"/>
        <end position="20"/>
    </location>
</feature>
<evidence type="ECO:0000313" key="2">
    <source>
        <dbReference type="EMBL" id="ETX10402.1"/>
    </source>
</evidence>
<gene>
    <name evidence="2" type="ORF">OCH239_22285</name>
</gene>
<name>X7E3B3_9RHOB</name>